<dbReference type="Proteomes" id="UP001296581">
    <property type="component" value="Unassembled WGS sequence"/>
</dbReference>
<dbReference type="EMBL" id="JAAIRY010000001">
    <property type="protein sequence ID" value="NSI63772.1"/>
    <property type="molecule type" value="Genomic_DNA"/>
</dbReference>
<comment type="caution">
    <text evidence="2">The sequence shown here is derived from an EMBL/GenBank/DDBJ whole genome shotgun (WGS) entry which is preliminary data.</text>
</comment>
<proteinExistence type="predicted"/>
<dbReference type="AlphaFoldDB" id="A0AB36DE42"/>
<reference evidence="2" key="2">
    <citation type="submission" date="2020-02" db="EMBL/GenBank/DDBJ databases">
        <authorList>
            <person name="Littmann E."/>
            <person name="Sorbara M."/>
        </authorList>
    </citation>
    <scope>NUCLEOTIDE SEQUENCE</scope>
    <source>
        <strain evidence="2">MSK.11.9</strain>
    </source>
</reference>
<protein>
    <recommendedName>
        <fullName evidence="1">Thoeris protein ThsB TIR-like domain-containing protein</fullName>
    </recommendedName>
</protein>
<feature type="domain" description="Thoeris protein ThsB TIR-like" evidence="1">
    <location>
        <begin position="8"/>
        <end position="110"/>
    </location>
</feature>
<dbReference type="Gene3D" id="3.40.50.11200">
    <property type="match status" value="1"/>
</dbReference>
<sequence length="143" mass="16411">MAKKKVCCSFDYENDRHYYNLLEAWNENENIDFSINDCTPSEIQSESISKIKQVLSTKIGQANYMIAIIGEHSNDEHPDSEEIGYKNWQAYEIDKNNEKGNGLVVVRLDSSYSVPDEAYGIGAKWVYSFNLDDILEALEELKN</sequence>
<name>A0AB36DE42_MEDGN</name>
<accession>A0AB36DE42</accession>
<evidence type="ECO:0000313" key="2">
    <source>
        <dbReference type="EMBL" id="NSI63772.1"/>
    </source>
</evidence>
<organism evidence="2 3">
    <name type="scientific">Mediterraneibacter gnavus</name>
    <name type="common">Ruminococcus gnavus</name>
    <dbReference type="NCBI Taxonomy" id="33038"/>
    <lineage>
        <taxon>Bacteria</taxon>
        <taxon>Bacillati</taxon>
        <taxon>Bacillota</taxon>
        <taxon>Clostridia</taxon>
        <taxon>Lachnospirales</taxon>
        <taxon>Lachnospiraceae</taxon>
        <taxon>Mediterraneibacter</taxon>
    </lineage>
</organism>
<dbReference type="RefSeq" id="WP_173903444.1">
    <property type="nucleotide sequence ID" value="NZ_JAAIRY010000001.1"/>
</dbReference>
<reference evidence="2" key="1">
    <citation type="journal article" date="2020" name="Cell Host Microbe">
        <title>Functional and Genomic Variation between Human-Derived Isolates of Lachnospiraceae Reveals Inter- and Intra-Species Diversity.</title>
        <authorList>
            <person name="Sorbara M.T."/>
            <person name="Littmann E.R."/>
            <person name="Fontana E."/>
            <person name="Moody T.U."/>
            <person name="Kohout C.E."/>
            <person name="Gjonbalaj M."/>
            <person name="Eaton V."/>
            <person name="Seok R."/>
            <person name="Leiner I.M."/>
            <person name="Pamer E.G."/>
        </authorList>
    </citation>
    <scope>NUCLEOTIDE SEQUENCE</scope>
    <source>
        <strain evidence="2">MSK.11.9</strain>
    </source>
</reference>
<dbReference type="InterPro" id="IPR015032">
    <property type="entry name" value="ThsB__TIR-like_domain"/>
</dbReference>
<dbReference type="Pfam" id="PF08937">
    <property type="entry name" value="ThsB_TIR"/>
    <property type="match status" value="1"/>
</dbReference>
<evidence type="ECO:0000313" key="3">
    <source>
        <dbReference type="Proteomes" id="UP001296581"/>
    </source>
</evidence>
<gene>
    <name evidence="2" type="ORF">G4981_00400</name>
</gene>
<evidence type="ECO:0000259" key="1">
    <source>
        <dbReference type="Pfam" id="PF08937"/>
    </source>
</evidence>